<comment type="caution">
    <text evidence="1">The sequence shown here is derived from an EMBL/GenBank/DDBJ whole genome shotgun (WGS) entry which is preliminary data.</text>
</comment>
<name>A0A7C5Q4X0_CALS0</name>
<dbReference type="InterPro" id="IPR037171">
    <property type="entry name" value="NagB/RpiA_transferase-like"/>
</dbReference>
<gene>
    <name evidence="1" type="ORF">ENM11_07145</name>
</gene>
<dbReference type="InterPro" id="IPR004165">
    <property type="entry name" value="CoA_trans_fam_I"/>
</dbReference>
<dbReference type="AlphaFoldDB" id="A0A7C5Q4X0"/>
<accession>A0A7C5Q4X0</accession>
<dbReference type="PANTHER" id="PTHR43293">
    <property type="entry name" value="ACETATE COA-TRANSFERASE YDIF"/>
    <property type="match status" value="1"/>
</dbReference>
<organism evidence="1">
    <name type="scientific">Caldiarchaeum subterraneum</name>
    <dbReference type="NCBI Taxonomy" id="311458"/>
    <lineage>
        <taxon>Archaea</taxon>
        <taxon>Nitrososphaerota</taxon>
        <taxon>Candidatus Caldarchaeales</taxon>
        <taxon>Candidatus Caldarchaeaceae</taxon>
        <taxon>Candidatus Caldarchaeum</taxon>
    </lineage>
</organism>
<dbReference type="PANTHER" id="PTHR43293:SF3">
    <property type="entry name" value="CHOLESTEROL RING-CLEAVING HYDROLASE IPDB SUBUNIT"/>
    <property type="match status" value="1"/>
</dbReference>
<keyword evidence="1" id="KW-0808">Transferase</keyword>
<dbReference type="EMBL" id="DRWN01000059">
    <property type="protein sequence ID" value="HHK68909.1"/>
    <property type="molecule type" value="Genomic_DNA"/>
</dbReference>
<sequence length="256" mass="28150">MATENYTPREMMVVSAARMIRDREIVFVGMRMPLLAFNLAKSLWAPEATALYEAGLMREKQCVEYFHTMCDLPLQTRASWLTGLVEVMSCLQRGEVDVGIIGGAQIDVHGNVNSTLVKTALGVKRLPGSGGACDIAVFAKRMVVMMPMESRRMVPKVDYITSPAGGGRNREKPAKEVYLVTDKAVLSVDGSRFTAVAVYPEVSKQQIADVLNGSVAGLDKAPVQQPPSEEELRVLRALDREGFWTRQPNKSKSDIS</sequence>
<protein>
    <submittedName>
        <fullName evidence="1">CoA transferase</fullName>
    </submittedName>
</protein>
<dbReference type="Pfam" id="PF01144">
    <property type="entry name" value="CoA_trans"/>
    <property type="match status" value="1"/>
</dbReference>
<proteinExistence type="predicted"/>
<evidence type="ECO:0000313" key="1">
    <source>
        <dbReference type="EMBL" id="HHK68909.1"/>
    </source>
</evidence>
<dbReference type="Gene3D" id="3.40.1080.10">
    <property type="entry name" value="Glutaconate Coenzyme A-transferase"/>
    <property type="match status" value="1"/>
</dbReference>
<dbReference type="GO" id="GO:0008410">
    <property type="term" value="F:CoA-transferase activity"/>
    <property type="evidence" value="ECO:0007669"/>
    <property type="project" value="InterPro"/>
</dbReference>
<reference evidence="1" key="1">
    <citation type="journal article" date="2020" name="mSystems">
        <title>Genome- and Community-Level Interaction Insights into Carbon Utilization and Element Cycling Functions of Hydrothermarchaeota in Hydrothermal Sediment.</title>
        <authorList>
            <person name="Zhou Z."/>
            <person name="Liu Y."/>
            <person name="Xu W."/>
            <person name="Pan J."/>
            <person name="Luo Z.H."/>
            <person name="Li M."/>
        </authorList>
    </citation>
    <scope>NUCLEOTIDE SEQUENCE [LARGE SCALE GENOMIC DNA]</scope>
    <source>
        <strain evidence="1">SpSt-1056</strain>
    </source>
</reference>
<dbReference type="SMART" id="SM00882">
    <property type="entry name" value="CoA_trans"/>
    <property type="match status" value="1"/>
</dbReference>
<dbReference type="SUPFAM" id="SSF100950">
    <property type="entry name" value="NagB/RpiA/CoA transferase-like"/>
    <property type="match status" value="1"/>
</dbReference>